<dbReference type="PANTHER" id="PTHR44427:SF1">
    <property type="entry name" value="CARCINOEMBRYONIC ANTIGEN-RELATED CELL ADHESION MOLECULE 1"/>
    <property type="match status" value="1"/>
</dbReference>
<dbReference type="InterPro" id="IPR003599">
    <property type="entry name" value="Ig_sub"/>
</dbReference>
<comment type="similarity">
    <text evidence="4">Belongs to the immunoglobulin superfamily. CEA family.</text>
</comment>
<reference evidence="6" key="1">
    <citation type="submission" date="2024-01" db="EMBL/GenBank/DDBJ databases">
        <title>GRCr8: a new rat reference genome assembly contstructed from accurate long reads and long range scaffolding.</title>
        <authorList>
            <person name="Doris P.A."/>
            <person name="Kalbfleisch T."/>
            <person name="Li K."/>
            <person name="Howe K."/>
            <person name="Wood J."/>
        </authorList>
    </citation>
    <scope>NUCLEOTIDE SEQUENCE [LARGE SCALE GENOMIC DNA]</scope>
    <source>
        <strain evidence="6">Brown Norway</strain>
    </source>
</reference>
<dbReference type="STRING" id="10116.ENSRNOP00000054849"/>
<dbReference type="InterPro" id="IPR013783">
    <property type="entry name" value="Ig-like_fold"/>
</dbReference>
<dbReference type="AlphaFoldDB" id="D3ZT23"/>
<dbReference type="GeneTree" id="ENSGT01100000263479"/>
<dbReference type="GO" id="GO:0009897">
    <property type="term" value="C:external side of plasma membrane"/>
    <property type="evidence" value="ECO:0000318"/>
    <property type="project" value="GO_Central"/>
</dbReference>
<evidence type="ECO:0000313" key="7">
    <source>
        <dbReference type="Proteomes" id="UP000002494"/>
    </source>
</evidence>
<dbReference type="InterPro" id="IPR003598">
    <property type="entry name" value="Ig_sub2"/>
</dbReference>
<protein>
    <submittedName>
        <fullName evidence="6">Carcinoembryonic antigen-related cell adhesion molecule 5-like</fullName>
    </submittedName>
</protein>
<keyword evidence="3" id="KW-0393">Immunoglobulin domain</keyword>
<dbReference type="PeptideAtlas" id="D3ZT23"/>
<dbReference type="SMART" id="SM00409">
    <property type="entry name" value="IG"/>
    <property type="match status" value="4"/>
</dbReference>
<dbReference type="InterPro" id="IPR013151">
    <property type="entry name" value="Immunoglobulin_dom"/>
</dbReference>
<dbReference type="GO" id="GO:0006955">
    <property type="term" value="P:immune response"/>
    <property type="evidence" value="ECO:0000318"/>
    <property type="project" value="GO_Central"/>
</dbReference>
<dbReference type="VEuPathDB" id="HostDB:ENSRNOG00000017519"/>
<dbReference type="SUPFAM" id="SSF48726">
    <property type="entry name" value="Immunoglobulin"/>
    <property type="match status" value="4"/>
</dbReference>
<dbReference type="InterPro" id="IPR007110">
    <property type="entry name" value="Ig-like_dom"/>
</dbReference>
<gene>
    <name evidence="6 8" type="primary">LOC102557244</name>
</gene>
<evidence type="ECO:0000313" key="8">
    <source>
        <dbReference type="RGD" id="7607030"/>
    </source>
</evidence>
<dbReference type="PROSITE" id="PS50835">
    <property type="entry name" value="IG_LIKE"/>
    <property type="match status" value="1"/>
</dbReference>
<dbReference type="Pfam" id="PF00047">
    <property type="entry name" value="ig"/>
    <property type="match status" value="1"/>
</dbReference>
<dbReference type="InterPro" id="IPR036179">
    <property type="entry name" value="Ig-like_dom_sf"/>
</dbReference>
<dbReference type="FunFam" id="2.60.40.10:FF:000340">
    <property type="entry name" value="Carcinoembryonic antigen-related cell adhesion molecule 1"/>
    <property type="match status" value="2"/>
</dbReference>
<dbReference type="CDD" id="cd05774">
    <property type="entry name" value="IgV_CEACAM_D1"/>
    <property type="match status" value="3"/>
</dbReference>
<evidence type="ECO:0000256" key="2">
    <source>
        <dbReference type="ARBA" id="ARBA00023180"/>
    </source>
</evidence>
<name>D3ZT23_RAT</name>
<dbReference type="GO" id="GO:0042110">
    <property type="term" value="P:T cell activation"/>
    <property type="evidence" value="ECO:0000318"/>
    <property type="project" value="GO_Central"/>
</dbReference>
<dbReference type="FunFam" id="2.60.40.10:FF:000244">
    <property type="entry name" value="carcinoembryonic antigen-related cell adhesion molecule 16"/>
    <property type="match status" value="1"/>
</dbReference>
<dbReference type="HOGENOM" id="CLU_024555_1_1_1"/>
<keyword evidence="2" id="KW-0325">Glycoprotein</keyword>
<proteinExistence type="inferred from homology"/>
<evidence type="ECO:0000259" key="5">
    <source>
        <dbReference type="PROSITE" id="PS50835"/>
    </source>
</evidence>
<dbReference type="OMA" id="QNRIDIC"/>
<dbReference type="RGD" id="7607030">
    <property type="gene designation" value="LOC102557244"/>
</dbReference>
<reference evidence="6" key="2">
    <citation type="submission" date="2025-08" db="UniProtKB">
        <authorList>
            <consortium name="Ensembl"/>
        </authorList>
    </citation>
    <scope>IDENTIFICATION</scope>
    <source>
        <strain evidence="6">Brown Norway</strain>
    </source>
</reference>
<dbReference type="AGR" id="RGD:7607030"/>
<dbReference type="InterPro" id="IPR050831">
    <property type="entry name" value="CEA_cell_adhesion"/>
</dbReference>
<dbReference type="Proteomes" id="UP000002494">
    <property type="component" value="Chromosome 1"/>
</dbReference>
<feature type="domain" description="Ig-like" evidence="5">
    <location>
        <begin position="382"/>
        <end position="466"/>
    </location>
</feature>
<evidence type="ECO:0000256" key="1">
    <source>
        <dbReference type="ARBA" id="ARBA00022729"/>
    </source>
</evidence>
<dbReference type="InterPro" id="IPR013106">
    <property type="entry name" value="Ig_V-set"/>
</dbReference>
<keyword evidence="1" id="KW-0732">Signal</keyword>
<dbReference type="Pfam" id="PF07686">
    <property type="entry name" value="V-set"/>
    <property type="match status" value="3"/>
</dbReference>
<dbReference type="Ensembl" id="ENSRNOT00000058040.5">
    <property type="protein sequence ID" value="ENSRNOP00000054849.4"/>
    <property type="gene ID" value="ENSRNOG00000017519.8"/>
</dbReference>
<dbReference type="SMART" id="SM00408">
    <property type="entry name" value="IGc2"/>
    <property type="match status" value="1"/>
</dbReference>
<keyword evidence="7" id="KW-1185">Reference proteome</keyword>
<evidence type="ECO:0000256" key="3">
    <source>
        <dbReference type="ARBA" id="ARBA00023319"/>
    </source>
</evidence>
<reference evidence="6" key="3">
    <citation type="submission" date="2025-09" db="UniProtKB">
        <authorList>
            <consortium name="Ensembl"/>
        </authorList>
    </citation>
    <scope>IDENTIFICATION</scope>
    <source>
        <strain evidence="6">Brown Norway</strain>
    </source>
</reference>
<dbReference type="CDD" id="cd05740">
    <property type="entry name" value="IgI_hCEACAM_2_4_6_like"/>
    <property type="match status" value="1"/>
</dbReference>
<evidence type="ECO:0000256" key="4">
    <source>
        <dbReference type="ARBA" id="ARBA00038222"/>
    </source>
</evidence>
<accession>D3ZT23</accession>
<dbReference type="PANTHER" id="PTHR44427">
    <property type="entry name" value="CARCINOEMBRYONIC ANTIGEN-RELATED CELL ADHESION MOLECULE 19"/>
    <property type="match status" value="1"/>
</dbReference>
<dbReference type="Gene3D" id="2.60.40.10">
    <property type="entry name" value="Immunoglobulins"/>
    <property type="match status" value="4"/>
</dbReference>
<dbReference type="InParanoid" id="D3ZT23"/>
<sequence>MEVFSVLSCKWCTHWQGLLLTASLLTYWHLPTTAQITIELVPPQVVEGENVLIRIDNLRENNITLAWYRGMSIKSPQIGQYTLATNVTELGPGHSGRETLYSNGSLQIYNVTQEDIGFYSLRIINSHAEIVSIASIYLNVYSPVSNSKDPISTAHPSIESVPPRIAEGESVLLLVHNLPKNLMSLFWYKGVFAEKKFELTQHIRATSSSTQGPAHSGRETVYSNGSLLLHNFTQNDIGFYTLRTMNRSHRVAHVQLQLDTSTCCNLTSDQLKIEPIPQNVAVGKSVLLLVYKVPGEIQTFFWYKSVYRTDKFKIAEYSTAVKSTIWGLAHSGREMVHLNGSMLIQNVTENDAGLYMLEILHKDFKTERAYVQVHVNNPVSWPFVRVTDTMVRVQSSVVFTCFSTDPGVSIRWLFNKQSLQLTGRMTLSPSKCKLSIDPVRREDAGKYQCEVSNPVSSKTSLPVSLTVIEE</sequence>
<evidence type="ECO:0000313" key="6">
    <source>
        <dbReference type="Ensembl" id="ENSRNOP00000054849.4"/>
    </source>
</evidence>
<organism evidence="6 7">
    <name type="scientific">Rattus norvegicus</name>
    <name type="common">Rat</name>
    <dbReference type="NCBI Taxonomy" id="10116"/>
    <lineage>
        <taxon>Eukaryota</taxon>
        <taxon>Metazoa</taxon>
        <taxon>Chordata</taxon>
        <taxon>Craniata</taxon>
        <taxon>Vertebrata</taxon>
        <taxon>Euteleostomi</taxon>
        <taxon>Mammalia</taxon>
        <taxon>Eutheria</taxon>
        <taxon>Euarchontoglires</taxon>
        <taxon>Glires</taxon>
        <taxon>Rodentia</taxon>
        <taxon>Myomorpha</taxon>
        <taxon>Muroidea</taxon>
        <taxon>Muridae</taxon>
        <taxon>Murinae</taxon>
        <taxon>Rattus</taxon>
    </lineage>
</organism>